<name>A0A5C6DLN0_9BACT</name>
<gene>
    <name evidence="2" type="ORF">Q31b_45090</name>
</gene>
<sequence precursor="true">MGKRLFVTILFCCGLTTAAPVVGALPAADLLTIDDGSVKIGIDRQKGGAITWLSSHAYTKNIVNIADPGRLIQQSYYAGKRLDRTAEGQHKSWSPWTWNPIQGGGVGNGGKKGSWARVTVFEKNENTLYSETIPKLWDMPNEEAEAVMRQWTTFERNMPSVVRVECELQAARSNGDRWGQATNRPQEIPACYFTRNFKTVKTYLGEGKWRLEHQVPGPPWGHANPPRKAMAVFEASGQGVAVFSPSSRASWNFGPHGDGLSSDPTDGPCMHIAPIDRVLFGPKSTYRYCYWLVIGDESQITLRLDELWTKYSNEKSLLTNP</sequence>
<keyword evidence="3" id="KW-1185">Reference proteome</keyword>
<dbReference type="RefSeq" id="WP_231617740.1">
    <property type="nucleotide sequence ID" value="NZ_SJPY01000007.1"/>
</dbReference>
<dbReference type="AlphaFoldDB" id="A0A5C6DLN0"/>
<evidence type="ECO:0000313" key="3">
    <source>
        <dbReference type="Proteomes" id="UP000315471"/>
    </source>
</evidence>
<reference evidence="2 3" key="1">
    <citation type="submission" date="2019-02" db="EMBL/GenBank/DDBJ databases">
        <title>Deep-cultivation of Planctomycetes and their phenomic and genomic characterization uncovers novel biology.</title>
        <authorList>
            <person name="Wiegand S."/>
            <person name="Jogler M."/>
            <person name="Boedeker C."/>
            <person name="Pinto D."/>
            <person name="Vollmers J."/>
            <person name="Rivas-Marin E."/>
            <person name="Kohn T."/>
            <person name="Peeters S.H."/>
            <person name="Heuer A."/>
            <person name="Rast P."/>
            <person name="Oberbeckmann S."/>
            <person name="Bunk B."/>
            <person name="Jeske O."/>
            <person name="Meyerdierks A."/>
            <person name="Storesund J.E."/>
            <person name="Kallscheuer N."/>
            <person name="Luecker S."/>
            <person name="Lage O.M."/>
            <person name="Pohl T."/>
            <person name="Merkel B.J."/>
            <person name="Hornburger P."/>
            <person name="Mueller R.-W."/>
            <person name="Bruemmer F."/>
            <person name="Labrenz M."/>
            <person name="Spormann A.M."/>
            <person name="Op Den Camp H."/>
            <person name="Overmann J."/>
            <person name="Amann R."/>
            <person name="Jetten M.S.M."/>
            <person name="Mascher T."/>
            <person name="Medema M.H."/>
            <person name="Devos D.P."/>
            <person name="Kaster A.-K."/>
            <person name="Ovreas L."/>
            <person name="Rohde M."/>
            <person name="Galperin M.Y."/>
            <person name="Jogler C."/>
        </authorList>
    </citation>
    <scope>NUCLEOTIDE SEQUENCE [LARGE SCALE GENOMIC DNA]</scope>
    <source>
        <strain evidence="2 3">Q31b</strain>
    </source>
</reference>
<dbReference type="EMBL" id="SJPY01000007">
    <property type="protein sequence ID" value="TWU37720.1"/>
    <property type="molecule type" value="Genomic_DNA"/>
</dbReference>
<comment type="caution">
    <text evidence="2">The sequence shown here is derived from an EMBL/GenBank/DDBJ whole genome shotgun (WGS) entry which is preliminary data.</text>
</comment>
<evidence type="ECO:0000256" key="1">
    <source>
        <dbReference type="SAM" id="SignalP"/>
    </source>
</evidence>
<accession>A0A5C6DLN0</accession>
<proteinExistence type="predicted"/>
<organism evidence="2 3">
    <name type="scientific">Novipirellula aureliae</name>
    <dbReference type="NCBI Taxonomy" id="2527966"/>
    <lineage>
        <taxon>Bacteria</taxon>
        <taxon>Pseudomonadati</taxon>
        <taxon>Planctomycetota</taxon>
        <taxon>Planctomycetia</taxon>
        <taxon>Pirellulales</taxon>
        <taxon>Pirellulaceae</taxon>
        <taxon>Novipirellula</taxon>
    </lineage>
</organism>
<feature type="signal peptide" evidence="1">
    <location>
        <begin position="1"/>
        <end position="18"/>
    </location>
</feature>
<feature type="chain" id="PRO_5022921569" evidence="1">
    <location>
        <begin position="19"/>
        <end position="321"/>
    </location>
</feature>
<protein>
    <submittedName>
        <fullName evidence="2">Uncharacterized protein</fullName>
    </submittedName>
</protein>
<evidence type="ECO:0000313" key="2">
    <source>
        <dbReference type="EMBL" id="TWU37720.1"/>
    </source>
</evidence>
<dbReference type="Proteomes" id="UP000315471">
    <property type="component" value="Unassembled WGS sequence"/>
</dbReference>
<keyword evidence="1" id="KW-0732">Signal</keyword>